<gene>
    <name evidence="9" type="ORF">NCGR_LOCUS2664</name>
</gene>
<feature type="compositionally biased region" description="Polar residues" evidence="6">
    <location>
        <begin position="49"/>
        <end position="65"/>
    </location>
</feature>
<dbReference type="PANTHER" id="PTHR45959">
    <property type="entry name" value="BHLH TRANSCRIPTION FACTOR"/>
    <property type="match status" value="1"/>
</dbReference>
<organism evidence="9 10">
    <name type="scientific">Miscanthus lutarioriparius</name>
    <dbReference type="NCBI Taxonomy" id="422564"/>
    <lineage>
        <taxon>Eukaryota</taxon>
        <taxon>Viridiplantae</taxon>
        <taxon>Streptophyta</taxon>
        <taxon>Embryophyta</taxon>
        <taxon>Tracheophyta</taxon>
        <taxon>Spermatophyta</taxon>
        <taxon>Magnoliopsida</taxon>
        <taxon>Liliopsida</taxon>
        <taxon>Poales</taxon>
        <taxon>Poaceae</taxon>
        <taxon>PACMAD clade</taxon>
        <taxon>Panicoideae</taxon>
        <taxon>Andropogonodae</taxon>
        <taxon>Andropogoneae</taxon>
        <taxon>Saccharinae</taxon>
        <taxon>Miscanthus</taxon>
    </lineage>
</organism>
<dbReference type="EMBL" id="CAJGYO010000001">
    <property type="protein sequence ID" value="CAD6204671.1"/>
    <property type="molecule type" value="Genomic_DNA"/>
</dbReference>
<feature type="region of interest" description="Disordered" evidence="6">
    <location>
        <begin position="138"/>
        <end position="174"/>
    </location>
</feature>
<sequence length="258" mass="27864">MRQLAESLANELWSQQPPPQEQRPTTGTGFSFVGGSAATGVGGNNNNNLMSFTDDGSSSSLPTQLTEKKAGSGRRASSSVKEHVVAERKRREKMSHQFATLASIVPDITKTDKVSVLDSTIEYVHHLKDRLKTLQKEHHHFAGSSSGSTTAESDAQCCTTGTGSKDEAVNKSDDESPKIEVDLRGKTILLRVLCREKKGVLIMVLTELENHGLSIINTNVVPFAESSLNITIMAQIEDETSRTGELVNSLTSALNKLG</sequence>
<dbReference type="InterPro" id="IPR054502">
    <property type="entry name" value="bHLH-TF_ACT-like_plant"/>
</dbReference>
<evidence type="ECO:0000256" key="1">
    <source>
        <dbReference type="ARBA" id="ARBA00004123"/>
    </source>
</evidence>
<protein>
    <recommendedName>
        <fullName evidence="11">BHLH domain-containing protein</fullName>
    </recommendedName>
</protein>
<evidence type="ECO:0008006" key="11">
    <source>
        <dbReference type="Google" id="ProtNLM"/>
    </source>
</evidence>
<dbReference type="SMART" id="SM00353">
    <property type="entry name" value="HLH"/>
    <property type="match status" value="1"/>
</dbReference>
<evidence type="ECO:0000259" key="8">
    <source>
        <dbReference type="PROSITE" id="PS51671"/>
    </source>
</evidence>
<dbReference type="Proteomes" id="UP000604825">
    <property type="component" value="Unassembled WGS sequence"/>
</dbReference>
<keyword evidence="5" id="KW-0539">Nucleus</keyword>
<feature type="domain" description="BHLH" evidence="7">
    <location>
        <begin position="78"/>
        <end position="127"/>
    </location>
</feature>
<dbReference type="Pfam" id="PF22754">
    <property type="entry name" value="bHLH-TF_ACT-like_plant"/>
    <property type="match status" value="1"/>
</dbReference>
<accession>A0A811MHN5</accession>
<dbReference type="PANTHER" id="PTHR45959:SF59">
    <property type="entry name" value="BHLH DOMAIN-CONTAINING PROTEIN"/>
    <property type="match status" value="1"/>
</dbReference>
<dbReference type="PROSITE" id="PS50888">
    <property type="entry name" value="BHLH"/>
    <property type="match status" value="1"/>
</dbReference>
<feature type="compositionally biased region" description="Polar residues" evidence="6">
    <location>
        <begin position="152"/>
        <end position="163"/>
    </location>
</feature>
<feature type="domain" description="ACT" evidence="8">
    <location>
        <begin position="189"/>
        <end position="258"/>
    </location>
</feature>
<name>A0A811MHN5_9POAL</name>
<dbReference type="InterPro" id="IPR036638">
    <property type="entry name" value="HLH_DNA-bd_sf"/>
</dbReference>
<evidence type="ECO:0000256" key="2">
    <source>
        <dbReference type="ARBA" id="ARBA00005510"/>
    </source>
</evidence>
<keyword evidence="4" id="KW-0804">Transcription</keyword>
<dbReference type="InterPro" id="IPR002912">
    <property type="entry name" value="ACT_dom"/>
</dbReference>
<feature type="compositionally biased region" description="Basic and acidic residues" evidence="6">
    <location>
        <begin position="164"/>
        <end position="174"/>
    </location>
</feature>
<evidence type="ECO:0000313" key="10">
    <source>
        <dbReference type="Proteomes" id="UP000604825"/>
    </source>
</evidence>
<proteinExistence type="inferred from homology"/>
<evidence type="ECO:0000313" key="9">
    <source>
        <dbReference type="EMBL" id="CAD6204671.1"/>
    </source>
</evidence>
<reference evidence="9" key="1">
    <citation type="submission" date="2020-10" db="EMBL/GenBank/DDBJ databases">
        <authorList>
            <person name="Han B."/>
            <person name="Lu T."/>
            <person name="Zhao Q."/>
            <person name="Huang X."/>
            <person name="Zhao Y."/>
        </authorList>
    </citation>
    <scope>NUCLEOTIDE SEQUENCE</scope>
</reference>
<comment type="similarity">
    <text evidence="2">Belongs to the bHLH protein family.</text>
</comment>
<keyword evidence="10" id="KW-1185">Reference proteome</keyword>
<dbReference type="InterPro" id="IPR052610">
    <property type="entry name" value="bHLH_transcription_regulator"/>
</dbReference>
<evidence type="ECO:0000259" key="7">
    <source>
        <dbReference type="PROSITE" id="PS50888"/>
    </source>
</evidence>
<dbReference type="PROSITE" id="PS51671">
    <property type="entry name" value="ACT"/>
    <property type="match status" value="1"/>
</dbReference>
<evidence type="ECO:0000256" key="6">
    <source>
        <dbReference type="SAM" id="MobiDB-lite"/>
    </source>
</evidence>
<dbReference type="OrthoDB" id="690068at2759"/>
<feature type="region of interest" description="Disordered" evidence="6">
    <location>
        <begin position="1"/>
        <end position="83"/>
    </location>
</feature>
<feature type="compositionally biased region" description="Low complexity" evidence="6">
    <location>
        <begin position="142"/>
        <end position="151"/>
    </location>
</feature>
<dbReference type="InterPro" id="IPR011598">
    <property type="entry name" value="bHLH_dom"/>
</dbReference>
<dbReference type="AlphaFoldDB" id="A0A811MHN5"/>
<comment type="subcellular location">
    <subcellularLocation>
        <location evidence="1">Nucleus</location>
    </subcellularLocation>
</comment>
<evidence type="ECO:0000256" key="3">
    <source>
        <dbReference type="ARBA" id="ARBA00023015"/>
    </source>
</evidence>
<comment type="caution">
    <text evidence="9">The sequence shown here is derived from an EMBL/GenBank/DDBJ whole genome shotgun (WGS) entry which is preliminary data.</text>
</comment>
<dbReference type="SUPFAM" id="SSF47459">
    <property type="entry name" value="HLH, helix-loop-helix DNA-binding domain"/>
    <property type="match status" value="1"/>
</dbReference>
<evidence type="ECO:0000256" key="5">
    <source>
        <dbReference type="ARBA" id="ARBA00023242"/>
    </source>
</evidence>
<dbReference type="Pfam" id="PF00010">
    <property type="entry name" value="HLH"/>
    <property type="match status" value="1"/>
</dbReference>
<keyword evidence="3" id="KW-0805">Transcription regulation</keyword>
<feature type="compositionally biased region" description="Low complexity" evidence="6">
    <location>
        <begin position="22"/>
        <end position="48"/>
    </location>
</feature>
<dbReference type="Gene3D" id="4.10.280.10">
    <property type="entry name" value="Helix-loop-helix DNA-binding domain"/>
    <property type="match status" value="1"/>
</dbReference>
<dbReference type="GO" id="GO:0046983">
    <property type="term" value="F:protein dimerization activity"/>
    <property type="evidence" value="ECO:0007669"/>
    <property type="project" value="InterPro"/>
</dbReference>
<evidence type="ECO:0000256" key="4">
    <source>
        <dbReference type="ARBA" id="ARBA00023163"/>
    </source>
</evidence>